<evidence type="ECO:0000256" key="6">
    <source>
        <dbReference type="PROSITE-ProRule" id="PRU00283"/>
    </source>
</evidence>
<dbReference type="Proteomes" id="UP001145021">
    <property type="component" value="Unassembled WGS sequence"/>
</dbReference>
<dbReference type="GO" id="GO:0003777">
    <property type="term" value="F:microtubule motor activity"/>
    <property type="evidence" value="ECO:0007669"/>
    <property type="project" value="InterPro"/>
</dbReference>
<evidence type="ECO:0000259" key="9">
    <source>
        <dbReference type="PROSITE" id="PS50067"/>
    </source>
</evidence>
<keyword evidence="4" id="KW-0067">ATP-binding</keyword>
<dbReference type="GO" id="GO:0005875">
    <property type="term" value="C:microtubule associated complex"/>
    <property type="evidence" value="ECO:0007669"/>
    <property type="project" value="TreeGrafter"/>
</dbReference>
<organism evidence="10 11">
    <name type="scientific">Coemansia asiatica</name>
    <dbReference type="NCBI Taxonomy" id="1052880"/>
    <lineage>
        <taxon>Eukaryota</taxon>
        <taxon>Fungi</taxon>
        <taxon>Fungi incertae sedis</taxon>
        <taxon>Zoopagomycota</taxon>
        <taxon>Kickxellomycotina</taxon>
        <taxon>Kickxellomycetes</taxon>
        <taxon>Kickxellales</taxon>
        <taxon>Kickxellaceae</taxon>
        <taxon>Coemansia</taxon>
    </lineage>
</organism>
<evidence type="ECO:0000313" key="11">
    <source>
        <dbReference type="Proteomes" id="UP001145021"/>
    </source>
</evidence>
<feature type="compositionally biased region" description="Acidic residues" evidence="8">
    <location>
        <begin position="1355"/>
        <end position="1364"/>
    </location>
</feature>
<feature type="region of interest" description="Disordered" evidence="8">
    <location>
        <begin position="1747"/>
        <end position="1812"/>
    </location>
</feature>
<dbReference type="PROSITE" id="PS50067">
    <property type="entry name" value="KINESIN_MOTOR_2"/>
    <property type="match status" value="1"/>
</dbReference>
<evidence type="ECO:0000256" key="1">
    <source>
        <dbReference type="ARBA" id="ARBA00004496"/>
    </source>
</evidence>
<name>A0A9W7XHM1_9FUNG</name>
<feature type="compositionally biased region" description="Basic residues" evidence="8">
    <location>
        <begin position="1390"/>
        <end position="1408"/>
    </location>
</feature>
<sequence>MCRVALRIRPLSPQEHINGETECVTQLPGVPQVVIGADRAFTFDYVFSPEVSQEQVYDESIKPLVAQFLQGYNATVLAYGGKTFSMGTGLSLDSTQSDSQGVVPRAIHEIWNHLEKRAKKHSGFTFSVDISFLELYNEDLVDLLNPKSLTGSRGSGPTIREDSRGNMVLVGVERKPAGNASDIIGFLHQGALSRTTASTDMNHTSSRSHAIFTIFLRQQDRRSSSLLSPGGASGSSSAVMSEHAELDTGPSIVSKIHFVDLAGSERIKRTGAAGDRVKEGISINAGLLALGNVISALGSSSSPSNNAQQPKRPTHVPYRDSKLTRLLQDSLGGNSQTLMLACISPSDKNSAESLNTIRYANRARNIRNKVAVNFDKNSSVELNMLKTEVARLRGELSKLKVLRRQSTLTILDPSADPESSAKTIESEFNNIQHKNAELVRQLDQAVRRVAELEHERDLLRARVQDMGGSTQNTPDIPAAVLDEAAEHVNRINGSIKTFSEQDMMSQNNVLNTLDRELSDQAERHENQIASVRRHYESKLELVRETLSIVQKERDVALQRLANSSSSSSKPLTAASLGALSRSQPSTANRRNLGLDTGSAPTAPSAPSAPTKLRLPSRVASKGVRPDVSSLSTSASASASASVSVSRRSSGVELRNSNRAQQMSRLASSNVVPSSVSSSSPRDDLLLIRQLQEEIASLQQDGNEASEAANAETERLTMQIQEQAKEISRLRKQRTGRRESHRYSLLSFKENSSWAVAKNTQGGILDKDSDGGPNLLRAAFIKAVLEDELYRCVRARQLLRERDSFVNKQDELMTEQTDLMLRIQTMELEAEDGFRNSQVQRLNERIEIIDAELRYLDLKVRDAEAEVAQLAEATENETKKDLSASGLMATPMIINMSGLAMRMVEDVVRIDYRAFADLFDHLPQKDSTGLAYLFMQDIIEHRLVGLRDEQARANLEEQIMDLRRTLLAMQKTALNAALSYERELGDAERKLNTLKSPSTSSIKLNESGDTIGPANPLGLLSSDSNHLDSPYTHDDYQESISAANVSGSGSGSSSALDSLVERSVYDGVRDRGILLRSALMSSIEESTDDSAADRGKTNYNHSSELTKRTRASAVFSYDAQLVSNDTDNVATSMEDIRGAKAVIEDLDNDVADFTNESLFRAGTLRGRKSRRWLDDSGINSESIVLNTTSSNLSSVNHDFTTSSVDSSDEHDSNRASYANIQGIYERTDSLQPGLQHQQNNVSDNRSLLSSPPLSARDEGPEQMHLPAPVSVPVSARASASGSAATKEDLQKRQPSEFDSSGCKNSSPIESENSFVDNKEAHIYTKPRADHADSALPSSSSASGSEPASGSRSAVREDDEYSESEVPELYDMASRDFFRLPNLARNQSIRGQNRRRKHLVRRSSARKRMSRAVAPAPRVARKPSNKRRISIRKAKISLPIVPQDMIDFIQRRNPAAIDVGHGPPVIASPELLRRMRRVSSIPDYHEASSGARKDRHANVLPTPQATPQIFVPKVADNMTSQISVTNSGGSDDSEALYLDATDDGFDQAALPVSSTYTPSPAPTAVASAIACSPISALRYNESVLKSPVTNIQRPCTDAHIGISFANNSVQEMHDHLSQQEGCHALHSSICATSSTTPTTAIPNSAYYSGMPGGLVMHRPNSALSVEQNNSYTRERACSRIGAPSYRGLSPADNTTSTSLVCPTANAEPLNAKAVIAPRVVNIELTKALSPYSDEYQAVINGPVSKSGLGEKAISSDSLRDQADKRGPASGGKLSRIRRRAHTALDNGYDLSSSNTSNRQSISTVSDKAAVSSSGSSGIRRLSKIFSGFGFGSKAKHSVFSKQNSTTENVVIRDRSNSDSVAMRKKEMRKVYSNIDGPFHHHHPDSALPVPNSGSAFMSSHDRPASSYTTTTADGYGHDYDHGFNQQHINMRRPPTANPVQNPNIAVNNSGVHSRTVFSNMATSFDY</sequence>
<feature type="coiled-coil region" evidence="7">
    <location>
        <begin position="852"/>
        <end position="879"/>
    </location>
</feature>
<dbReference type="PANTHER" id="PTHR47969:SF15">
    <property type="entry name" value="CHROMOSOME-ASSOCIATED KINESIN KIF4A-RELATED"/>
    <property type="match status" value="1"/>
</dbReference>
<dbReference type="EMBL" id="JANBOH010000144">
    <property type="protein sequence ID" value="KAJ1644763.1"/>
    <property type="molecule type" value="Genomic_DNA"/>
</dbReference>
<feature type="compositionally biased region" description="Polar residues" evidence="8">
    <location>
        <begin position="1295"/>
        <end position="1314"/>
    </location>
</feature>
<dbReference type="PROSITE" id="PS00411">
    <property type="entry name" value="KINESIN_MOTOR_1"/>
    <property type="match status" value="1"/>
</dbReference>
<feature type="compositionally biased region" description="Polar residues" evidence="8">
    <location>
        <begin position="1232"/>
        <end position="1244"/>
    </location>
</feature>
<evidence type="ECO:0000256" key="2">
    <source>
        <dbReference type="ARBA" id="ARBA00022490"/>
    </source>
</evidence>
<comment type="caution">
    <text evidence="6">Lacks conserved residue(s) required for the propagation of feature annotation.</text>
</comment>
<keyword evidence="5 7" id="KW-0175">Coiled coil</keyword>
<accession>A0A9W7XHM1</accession>
<feature type="compositionally biased region" description="Basic and acidic residues" evidence="8">
    <location>
        <begin position="1755"/>
        <end position="1764"/>
    </location>
</feature>
<dbReference type="PRINTS" id="PR00380">
    <property type="entry name" value="KINESINHEAVY"/>
</dbReference>
<reference evidence="10" key="1">
    <citation type="submission" date="2022-07" db="EMBL/GenBank/DDBJ databases">
        <title>Phylogenomic reconstructions and comparative analyses of Kickxellomycotina fungi.</title>
        <authorList>
            <person name="Reynolds N.K."/>
            <person name="Stajich J.E."/>
            <person name="Barry K."/>
            <person name="Grigoriev I.V."/>
            <person name="Crous P."/>
            <person name="Smith M.E."/>
        </authorList>
    </citation>
    <scope>NUCLEOTIDE SEQUENCE</scope>
    <source>
        <strain evidence="10">NBRC 105413</strain>
    </source>
</reference>
<feature type="compositionally biased region" description="Low complexity" evidence="8">
    <location>
        <begin position="598"/>
        <end position="610"/>
    </location>
</feature>
<comment type="similarity">
    <text evidence="6">Belongs to the TRAFAC class myosin-kinesin ATPase superfamily. Kinesin family.</text>
</comment>
<feature type="region of interest" description="Disordered" evidence="8">
    <location>
        <begin position="1386"/>
        <end position="1425"/>
    </location>
</feature>
<dbReference type="CDD" id="cd01372">
    <property type="entry name" value="KISc_KIF4"/>
    <property type="match status" value="1"/>
</dbReference>
<keyword evidence="3" id="KW-0547">Nucleotide-binding</keyword>
<evidence type="ECO:0000256" key="7">
    <source>
        <dbReference type="SAM" id="Coils"/>
    </source>
</evidence>
<dbReference type="Gene3D" id="3.40.850.10">
    <property type="entry name" value="Kinesin motor domain"/>
    <property type="match status" value="1"/>
</dbReference>
<evidence type="ECO:0000256" key="3">
    <source>
        <dbReference type="ARBA" id="ARBA00022741"/>
    </source>
</evidence>
<evidence type="ECO:0000313" key="10">
    <source>
        <dbReference type="EMBL" id="KAJ1644763.1"/>
    </source>
</evidence>
<feature type="compositionally biased region" description="Low complexity" evidence="8">
    <location>
        <begin position="627"/>
        <end position="651"/>
    </location>
</feature>
<feature type="compositionally biased region" description="Low complexity" evidence="8">
    <location>
        <begin position="667"/>
        <end position="679"/>
    </location>
</feature>
<feature type="region of interest" description="Disordered" evidence="8">
    <location>
        <begin position="224"/>
        <end position="243"/>
    </location>
</feature>
<evidence type="ECO:0000256" key="5">
    <source>
        <dbReference type="ARBA" id="ARBA00023054"/>
    </source>
</evidence>
<protein>
    <recommendedName>
        <fullName evidence="9">Kinesin motor domain-containing protein</fullName>
    </recommendedName>
</protein>
<feature type="region of interest" description="Disordered" evidence="8">
    <location>
        <begin position="559"/>
        <end position="680"/>
    </location>
</feature>
<feature type="compositionally biased region" description="Polar residues" evidence="8">
    <location>
        <begin position="654"/>
        <end position="666"/>
    </location>
</feature>
<dbReference type="GO" id="GO:0007052">
    <property type="term" value="P:mitotic spindle organization"/>
    <property type="evidence" value="ECO:0007669"/>
    <property type="project" value="TreeGrafter"/>
</dbReference>
<dbReference type="SUPFAM" id="SSF52540">
    <property type="entry name" value="P-loop containing nucleoside triphosphate hydrolases"/>
    <property type="match status" value="1"/>
</dbReference>
<dbReference type="GO" id="GO:0007018">
    <property type="term" value="P:microtubule-based movement"/>
    <property type="evidence" value="ECO:0007669"/>
    <property type="project" value="InterPro"/>
</dbReference>
<feature type="compositionally biased region" description="Low complexity" evidence="8">
    <location>
        <begin position="1265"/>
        <end position="1283"/>
    </location>
</feature>
<comment type="subcellular location">
    <subcellularLocation>
        <location evidence="1">Cytoplasm</location>
    </subcellularLocation>
</comment>
<comment type="caution">
    <text evidence="10">The sequence shown here is derived from an EMBL/GenBank/DDBJ whole genome shotgun (WGS) entry which is preliminary data.</text>
</comment>
<dbReference type="InterPro" id="IPR027417">
    <property type="entry name" value="P-loop_NTPase"/>
</dbReference>
<dbReference type="Pfam" id="PF00225">
    <property type="entry name" value="Kinesin"/>
    <property type="match status" value="1"/>
</dbReference>
<feature type="compositionally biased region" description="Low complexity" evidence="8">
    <location>
        <begin position="1789"/>
        <end position="1812"/>
    </location>
</feature>
<feature type="region of interest" description="Disordered" evidence="8">
    <location>
        <begin position="1232"/>
        <end position="1364"/>
    </location>
</feature>
<feature type="coiled-coil region" evidence="7">
    <location>
        <begin position="687"/>
        <end position="732"/>
    </location>
</feature>
<proteinExistence type="inferred from homology"/>
<keyword evidence="2" id="KW-0963">Cytoplasm</keyword>
<feature type="compositionally biased region" description="Low complexity" evidence="8">
    <location>
        <begin position="1332"/>
        <end position="1351"/>
    </location>
</feature>
<feature type="compositionally biased region" description="Basic and acidic residues" evidence="8">
    <location>
        <begin position="1315"/>
        <end position="1331"/>
    </location>
</feature>
<feature type="coiled-coil region" evidence="7">
    <location>
        <begin position="382"/>
        <end position="462"/>
    </location>
</feature>
<dbReference type="GO" id="GO:0008017">
    <property type="term" value="F:microtubule binding"/>
    <property type="evidence" value="ECO:0007669"/>
    <property type="project" value="InterPro"/>
</dbReference>
<feature type="compositionally biased region" description="Polar residues" evidence="8">
    <location>
        <begin position="580"/>
        <end position="589"/>
    </location>
</feature>
<keyword evidence="11" id="KW-1185">Reference proteome</keyword>
<dbReference type="GO" id="GO:0051231">
    <property type="term" value="P:spindle elongation"/>
    <property type="evidence" value="ECO:0007669"/>
    <property type="project" value="TreeGrafter"/>
</dbReference>
<dbReference type="InterPro" id="IPR019821">
    <property type="entry name" value="Kinesin_motor_CS"/>
</dbReference>
<dbReference type="InterPro" id="IPR001752">
    <property type="entry name" value="Kinesin_motor_dom"/>
</dbReference>
<dbReference type="SMART" id="SM00129">
    <property type="entry name" value="KISc"/>
    <property type="match status" value="1"/>
</dbReference>
<dbReference type="GO" id="GO:0005737">
    <property type="term" value="C:cytoplasm"/>
    <property type="evidence" value="ECO:0007669"/>
    <property type="project" value="UniProtKB-SubCell"/>
</dbReference>
<dbReference type="InterPro" id="IPR036961">
    <property type="entry name" value="Kinesin_motor_dom_sf"/>
</dbReference>
<gene>
    <name evidence="10" type="ORF">LPJ64_003593</name>
</gene>
<evidence type="ECO:0000256" key="8">
    <source>
        <dbReference type="SAM" id="MobiDB-lite"/>
    </source>
</evidence>
<feature type="compositionally biased region" description="Polar residues" evidence="8">
    <location>
        <begin position="997"/>
        <end position="1007"/>
    </location>
</feature>
<feature type="compositionally biased region" description="Basic and acidic residues" evidence="8">
    <location>
        <begin position="1284"/>
        <end position="1294"/>
    </location>
</feature>
<evidence type="ECO:0000256" key="4">
    <source>
        <dbReference type="ARBA" id="ARBA00022840"/>
    </source>
</evidence>
<dbReference type="GO" id="GO:0005524">
    <property type="term" value="F:ATP binding"/>
    <property type="evidence" value="ECO:0007669"/>
    <property type="project" value="UniProtKB-KW"/>
</dbReference>
<feature type="domain" description="Kinesin motor" evidence="9">
    <location>
        <begin position="1"/>
        <end position="366"/>
    </location>
</feature>
<dbReference type="PANTHER" id="PTHR47969">
    <property type="entry name" value="CHROMOSOME-ASSOCIATED KINESIN KIF4A-RELATED"/>
    <property type="match status" value="1"/>
</dbReference>
<dbReference type="InterPro" id="IPR027640">
    <property type="entry name" value="Kinesin-like_fam"/>
</dbReference>
<feature type="compositionally biased region" description="Low complexity" evidence="8">
    <location>
        <begin position="224"/>
        <end position="238"/>
    </location>
</feature>
<feature type="region of interest" description="Disordered" evidence="8">
    <location>
        <begin position="997"/>
        <end position="1033"/>
    </location>
</feature>